<feature type="binding site" evidence="10">
    <location>
        <position position="69"/>
    </location>
    <ligand>
        <name>Mg(2+)</name>
        <dbReference type="ChEBI" id="CHEBI:18420"/>
    </ligand>
</feature>
<evidence type="ECO:0000313" key="13">
    <source>
        <dbReference type="Proteomes" id="UP000254601"/>
    </source>
</evidence>
<dbReference type="Gene3D" id="3.90.950.10">
    <property type="match status" value="1"/>
</dbReference>
<dbReference type="SUPFAM" id="SSF52972">
    <property type="entry name" value="ITPase-like"/>
    <property type="match status" value="1"/>
</dbReference>
<dbReference type="InterPro" id="IPR029001">
    <property type="entry name" value="ITPase-like_fam"/>
</dbReference>
<dbReference type="InterPro" id="IPR020922">
    <property type="entry name" value="dITP/XTP_pyrophosphatase"/>
</dbReference>
<dbReference type="GO" id="GO:0009117">
    <property type="term" value="P:nucleotide metabolic process"/>
    <property type="evidence" value="ECO:0007669"/>
    <property type="project" value="UniProtKB-KW"/>
</dbReference>
<dbReference type="CDD" id="cd00515">
    <property type="entry name" value="HAM1"/>
    <property type="match status" value="1"/>
</dbReference>
<proteinExistence type="inferred from homology"/>
<evidence type="ECO:0000256" key="7">
    <source>
        <dbReference type="ARBA" id="ARBA00023080"/>
    </source>
</evidence>
<comment type="subunit">
    <text evidence="2 10">Homodimer.</text>
</comment>
<evidence type="ECO:0000256" key="5">
    <source>
        <dbReference type="ARBA" id="ARBA00022801"/>
    </source>
</evidence>
<dbReference type="GO" id="GO:0046872">
    <property type="term" value="F:metal ion binding"/>
    <property type="evidence" value="ECO:0007669"/>
    <property type="project" value="UniProtKB-KW"/>
</dbReference>
<dbReference type="AlphaFoldDB" id="A0A380MXJ0"/>
<evidence type="ECO:0000256" key="4">
    <source>
        <dbReference type="ARBA" id="ARBA00022741"/>
    </source>
</evidence>
<dbReference type="GO" id="GO:0009146">
    <property type="term" value="P:purine nucleoside triphosphate catabolic process"/>
    <property type="evidence" value="ECO:0007669"/>
    <property type="project" value="UniProtKB-UniRule"/>
</dbReference>
<reference evidence="12 13" key="1">
    <citation type="submission" date="2018-06" db="EMBL/GenBank/DDBJ databases">
        <authorList>
            <consortium name="Pathogen Informatics"/>
            <person name="Doyle S."/>
        </authorList>
    </citation>
    <scope>NUCLEOTIDE SEQUENCE [LARGE SCALE GENOMIC DNA]</scope>
    <source>
        <strain evidence="12 13">NCTC13337</strain>
    </source>
</reference>
<dbReference type="GO" id="GO:0035870">
    <property type="term" value="F:dITP diphosphatase activity"/>
    <property type="evidence" value="ECO:0007669"/>
    <property type="project" value="UniProtKB-UniRule"/>
</dbReference>
<evidence type="ECO:0000256" key="2">
    <source>
        <dbReference type="ARBA" id="ARBA00011738"/>
    </source>
</evidence>
<dbReference type="Proteomes" id="UP000254601">
    <property type="component" value="Unassembled WGS sequence"/>
</dbReference>
<dbReference type="EMBL" id="UHIC01000001">
    <property type="protein sequence ID" value="SUO96421.1"/>
    <property type="molecule type" value="Genomic_DNA"/>
</dbReference>
<comment type="function">
    <text evidence="10">Pyrophosphatase that catalyzes the hydrolysis of nucleoside triphosphates to their monophosphate derivatives, with a high preference for the non-canonical purine nucleotides XTP (xanthosine triphosphate), dITP (deoxyinosine triphosphate) and ITP. Seems to function as a house-cleaning enzyme that removes non-canonical purine nucleotides from the nucleotide pool, thus preventing their incorporation into DNA/RNA and avoiding chromosomal lesions.</text>
</comment>
<evidence type="ECO:0000313" key="12">
    <source>
        <dbReference type="EMBL" id="SUO96421.1"/>
    </source>
</evidence>
<evidence type="ECO:0000256" key="3">
    <source>
        <dbReference type="ARBA" id="ARBA00022723"/>
    </source>
</evidence>
<feature type="binding site" evidence="10">
    <location>
        <position position="175"/>
    </location>
    <ligand>
        <name>substrate</name>
    </ligand>
</feature>
<keyword evidence="3 10" id="KW-0479">Metal-binding</keyword>
<dbReference type="RefSeq" id="WP_072576280.1">
    <property type="nucleotide sequence ID" value="NZ_LWHB01000061.1"/>
</dbReference>
<feature type="binding site" evidence="10">
    <location>
        <begin position="180"/>
        <end position="181"/>
    </location>
    <ligand>
        <name>substrate</name>
    </ligand>
</feature>
<feature type="binding site" evidence="10">
    <location>
        <position position="70"/>
    </location>
    <ligand>
        <name>substrate</name>
    </ligand>
</feature>
<evidence type="ECO:0000256" key="10">
    <source>
        <dbReference type="HAMAP-Rule" id="MF_01405"/>
    </source>
</evidence>
<keyword evidence="7 10" id="KW-0546">Nucleotide metabolism</keyword>
<feature type="binding site" evidence="10">
    <location>
        <position position="40"/>
    </location>
    <ligand>
        <name>Mg(2+)</name>
        <dbReference type="ChEBI" id="CHEBI:18420"/>
    </ligand>
</feature>
<feature type="binding site" evidence="10">
    <location>
        <begin position="152"/>
        <end position="155"/>
    </location>
    <ligand>
        <name>substrate</name>
    </ligand>
</feature>
<evidence type="ECO:0000256" key="8">
    <source>
        <dbReference type="ARBA" id="ARBA00051875"/>
    </source>
</evidence>
<feature type="binding site" evidence="10">
    <location>
        <begin position="8"/>
        <end position="13"/>
    </location>
    <ligand>
        <name>substrate</name>
    </ligand>
</feature>
<dbReference type="GO" id="GO:0036220">
    <property type="term" value="F:ITP diphosphatase activity"/>
    <property type="evidence" value="ECO:0007669"/>
    <property type="project" value="UniProtKB-UniRule"/>
</dbReference>
<organism evidence="12 13">
    <name type="scientific">Suttonella ornithocola</name>
    <dbReference type="NCBI Taxonomy" id="279832"/>
    <lineage>
        <taxon>Bacteria</taxon>
        <taxon>Pseudomonadati</taxon>
        <taxon>Pseudomonadota</taxon>
        <taxon>Gammaproteobacteria</taxon>
        <taxon>Cardiobacteriales</taxon>
        <taxon>Cardiobacteriaceae</taxon>
        <taxon>Suttonella</taxon>
    </lineage>
</organism>
<feature type="active site" description="Proton acceptor" evidence="10">
    <location>
        <position position="69"/>
    </location>
</feature>
<dbReference type="OrthoDB" id="9807456at2"/>
<accession>A0A380MXJ0</accession>
<comment type="cofactor">
    <cofactor evidence="10">
        <name>Mg(2+)</name>
        <dbReference type="ChEBI" id="CHEBI:18420"/>
    </cofactor>
    <text evidence="10">Binds 1 Mg(2+) ion per subunit.</text>
</comment>
<evidence type="ECO:0000256" key="9">
    <source>
        <dbReference type="ARBA" id="ARBA00052017"/>
    </source>
</evidence>
<comment type="catalytic activity">
    <reaction evidence="8 10">
        <text>dITP + H2O = dIMP + diphosphate + H(+)</text>
        <dbReference type="Rhea" id="RHEA:28342"/>
        <dbReference type="ChEBI" id="CHEBI:15377"/>
        <dbReference type="ChEBI" id="CHEBI:15378"/>
        <dbReference type="ChEBI" id="CHEBI:33019"/>
        <dbReference type="ChEBI" id="CHEBI:61194"/>
        <dbReference type="ChEBI" id="CHEBI:61382"/>
        <dbReference type="EC" id="3.6.1.66"/>
    </reaction>
</comment>
<evidence type="ECO:0000256" key="6">
    <source>
        <dbReference type="ARBA" id="ARBA00022842"/>
    </source>
</evidence>
<dbReference type="HAMAP" id="MF_01405">
    <property type="entry name" value="Non_canon_purine_NTPase"/>
    <property type="match status" value="1"/>
</dbReference>
<keyword evidence="5 10" id="KW-0378">Hydrolase</keyword>
<comment type="catalytic activity">
    <reaction evidence="9 10">
        <text>XTP + H2O = XMP + diphosphate + H(+)</text>
        <dbReference type="Rhea" id="RHEA:28610"/>
        <dbReference type="ChEBI" id="CHEBI:15377"/>
        <dbReference type="ChEBI" id="CHEBI:15378"/>
        <dbReference type="ChEBI" id="CHEBI:33019"/>
        <dbReference type="ChEBI" id="CHEBI:57464"/>
        <dbReference type="ChEBI" id="CHEBI:61314"/>
        <dbReference type="EC" id="3.6.1.66"/>
    </reaction>
</comment>
<keyword evidence="13" id="KW-1185">Reference proteome</keyword>
<dbReference type="PANTHER" id="PTHR11067">
    <property type="entry name" value="INOSINE TRIPHOSPHATE PYROPHOSPHATASE/HAM1 PROTEIN"/>
    <property type="match status" value="1"/>
</dbReference>
<name>A0A380MXJ0_9GAMM</name>
<dbReference type="Pfam" id="PF01725">
    <property type="entry name" value="Ham1p_like"/>
    <property type="match status" value="1"/>
</dbReference>
<dbReference type="EC" id="3.6.1.66" evidence="10"/>
<sequence>MKEIILASSNAGKIHEFKSLFADTGVSIIPQGSLSIGDTEETGLSFVENALIKARHAAKIGGKPAIADDSGLVVPALNGEPGIYSARYSGEHRNDKQNNQKLLARLATTEDRSAYFVCSIAYLSHENDPLPIIATGLWQGRILLEERGEKGFGYDPLFLPEQSDKTAAEIEKTEKNAISHRGKAMQAFLAQYQMRYVK</sequence>
<dbReference type="GO" id="GO:0005829">
    <property type="term" value="C:cytosol"/>
    <property type="evidence" value="ECO:0007669"/>
    <property type="project" value="TreeGrafter"/>
</dbReference>
<keyword evidence="4 10" id="KW-0547">Nucleotide-binding</keyword>
<protein>
    <recommendedName>
        <fullName evidence="10">dITP/XTP pyrophosphatase</fullName>
        <ecNumber evidence="10">3.6.1.66</ecNumber>
    </recommendedName>
    <alternativeName>
        <fullName evidence="10">Non-canonical purine NTP pyrophosphatase</fullName>
    </alternativeName>
    <alternativeName>
        <fullName evidence="10">Non-standard purine NTP pyrophosphatase</fullName>
    </alternativeName>
    <alternativeName>
        <fullName evidence="10">Nucleoside-triphosphate diphosphatase</fullName>
    </alternativeName>
    <alternativeName>
        <fullName evidence="10">Nucleoside-triphosphate pyrophosphatase</fullName>
        <shortName evidence="10">NTPase</shortName>
    </alternativeName>
</protein>
<dbReference type="FunFam" id="3.90.950.10:FF:000001">
    <property type="entry name" value="dITP/XTP pyrophosphatase"/>
    <property type="match status" value="1"/>
</dbReference>
<dbReference type="NCBIfam" id="TIGR00042">
    <property type="entry name" value="RdgB/HAM1 family non-canonical purine NTP pyrophosphatase"/>
    <property type="match status" value="1"/>
</dbReference>
<evidence type="ECO:0000256" key="1">
    <source>
        <dbReference type="ARBA" id="ARBA00008023"/>
    </source>
</evidence>
<comment type="similarity">
    <text evidence="1 10 11">Belongs to the HAM1 NTPase family.</text>
</comment>
<dbReference type="InterPro" id="IPR002637">
    <property type="entry name" value="RdgB/HAM1"/>
</dbReference>
<evidence type="ECO:0000256" key="11">
    <source>
        <dbReference type="RuleBase" id="RU003781"/>
    </source>
</evidence>
<gene>
    <name evidence="12" type="ORF">NCTC13337_01854</name>
</gene>
<dbReference type="GO" id="GO:0000166">
    <property type="term" value="F:nucleotide binding"/>
    <property type="evidence" value="ECO:0007669"/>
    <property type="project" value="UniProtKB-KW"/>
</dbReference>
<comment type="catalytic activity">
    <reaction evidence="10">
        <text>ITP + H2O = IMP + diphosphate + H(+)</text>
        <dbReference type="Rhea" id="RHEA:29399"/>
        <dbReference type="ChEBI" id="CHEBI:15377"/>
        <dbReference type="ChEBI" id="CHEBI:15378"/>
        <dbReference type="ChEBI" id="CHEBI:33019"/>
        <dbReference type="ChEBI" id="CHEBI:58053"/>
        <dbReference type="ChEBI" id="CHEBI:61402"/>
        <dbReference type="EC" id="3.6.1.66"/>
    </reaction>
</comment>
<keyword evidence="6 10" id="KW-0460">Magnesium</keyword>
<dbReference type="GO" id="GO:0017111">
    <property type="term" value="F:ribonucleoside triphosphate phosphatase activity"/>
    <property type="evidence" value="ECO:0007669"/>
    <property type="project" value="InterPro"/>
</dbReference>
<dbReference type="GO" id="GO:0036222">
    <property type="term" value="F:XTP diphosphatase activity"/>
    <property type="evidence" value="ECO:0007669"/>
    <property type="project" value="UniProtKB-UniRule"/>
</dbReference>
<dbReference type="PANTHER" id="PTHR11067:SF9">
    <property type="entry name" value="INOSINE TRIPHOSPHATE PYROPHOSPHATASE"/>
    <property type="match status" value="1"/>
</dbReference>